<feature type="domain" description="HTH marR-type" evidence="1">
    <location>
        <begin position="7"/>
        <end position="141"/>
    </location>
</feature>
<dbReference type="GO" id="GO:0003700">
    <property type="term" value="F:DNA-binding transcription factor activity"/>
    <property type="evidence" value="ECO:0007669"/>
    <property type="project" value="InterPro"/>
</dbReference>
<name>A0A5C8Z451_9ACTN</name>
<organism evidence="2 3">
    <name type="scientific">Quadrisphaera setariae</name>
    <dbReference type="NCBI Taxonomy" id="2593304"/>
    <lineage>
        <taxon>Bacteria</taxon>
        <taxon>Bacillati</taxon>
        <taxon>Actinomycetota</taxon>
        <taxon>Actinomycetes</taxon>
        <taxon>Kineosporiales</taxon>
        <taxon>Kineosporiaceae</taxon>
        <taxon>Quadrisphaera</taxon>
    </lineage>
</organism>
<gene>
    <name evidence="2" type="ORF">FMM08_20410</name>
</gene>
<dbReference type="OrthoDB" id="9154853at2"/>
<dbReference type="PROSITE" id="PS50995">
    <property type="entry name" value="HTH_MARR_2"/>
    <property type="match status" value="1"/>
</dbReference>
<dbReference type="PANTHER" id="PTHR33164">
    <property type="entry name" value="TRANSCRIPTIONAL REGULATOR, MARR FAMILY"/>
    <property type="match status" value="1"/>
</dbReference>
<dbReference type="SMART" id="SM00418">
    <property type="entry name" value="HTH_ARSR"/>
    <property type="match status" value="1"/>
</dbReference>
<comment type="caution">
    <text evidence="2">The sequence shown here is derived from an EMBL/GenBank/DDBJ whole genome shotgun (WGS) entry which is preliminary data.</text>
</comment>
<dbReference type="AlphaFoldDB" id="A0A5C8Z451"/>
<dbReference type="Gene3D" id="1.10.10.10">
    <property type="entry name" value="Winged helix-like DNA-binding domain superfamily/Winged helix DNA-binding domain"/>
    <property type="match status" value="1"/>
</dbReference>
<dbReference type="GO" id="GO:0006950">
    <property type="term" value="P:response to stress"/>
    <property type="evidence" value="ECO:0007669"/>
    <property type="project" value="TreeGrafter"/>
</dbReference>
<dbReference type="RefSeq" id="WP_147928184.1">
    <property type="nucleotide sequence ID" value="NZ_VKAC01000015.1"/>
</dbReference>
<accession>A0A5C8Z451</accession>
<dbReference type="InterPro" id="IPR036388">
    <property type="entry name" value="WH-like_DNA-bd_sf"/>
</dbReference>
<dbReference type="SUPFAM" id="SSF46785">
    <property type="entry name" value="Winged helix' DNA-binding domain"/>
    <property type="match status" value="1"/>
</dbReference>
<dbReference type="InterPro" id="IPR011991">
    <property type="entry name" value="ArsR-like_HTH"/>
</dbReference>
<dbReference type="InterPro" id="IPR039422">
    <property type="entry name" value="MarR/SlyA-like"/>
</dbReference>
<sequence length="158" mass="17213">MVSPGAAEHLERELAVLLRRARGISGQLARDLHPELEPGAYGLLLRVLSSDGARATDLASYLGIGKPTVSRQLATLERLGLIERSRDAEDARAQVVRLTPSGREQVERVQEVRRAHFLERLSSWTDDDVELLAGLLGRFNALPSPAGSDDAPEDAADR</sequence>
<evidence type="ECO:0000259" key="1">
    <source>
        <dbReference type="PROSITE" id="PS50995"/>
    </source>
</evidence>
<protein>
    <submittedName>
        <fullName evidence="2">MarR family transcriptional regulator</fullName>
    </submittedName>
</protein>
<proteinExistence type="predicted"/>
<dbReference type="Proteomes" id="UP000321234">
    <property type="component" value="Unassembled WGS sequence"/>
</dbReference>
<dbReference type="EMBL" id="VKAC01000015">
    <property type="protein sequence ID" value="TXR52347.1"/>
    <property type="molecule type" value="Genomic_DNA"/>
</dbReference>
<dbReference type="PRINTS" id="PR00598">
    <property type="entry name" value="HTHMARR"/>
</dbReference>
<dbReference type="SMART" id="SM00347">
    <property type="entry name" value="HTH_MARR"/>
    <property type="match status" value="1"/>
</dbReference>
<dbReference type="Pfam" id="PF12802">
    <property type="entry name" value="MarR_2"/>
    <property type="match status" value="1"/>
</dbReference>
<evidence type="ECO:0000313" key="3">
    <source>
        <dbReference type="Proteomes" id="UP000321234"/>
    </source>
</evidence>
<dbReference type="PANTHER" id="PTHR33164:SF57">
    <property type="entry name" value="MARR-FAMILY TRANSCRIPTIONAL REGULATOR"/>
    <property type="match status" value="1"/>
</dbReference>
<reference evidence="2 3" key="1">
    <citation type="submission" date="2019-07" db="EMBL/GenBank/DDBJ databases">
        <title>Quadrisphaera sp. strain DD2A genome sequencing and assembly.</title>
        <authorList>
            <person name="Kim I."/>
        </authorList>
    </citation>
    <scope>NUCLEOTIDE SEQUENCE [LARGE SCALE GENOMIC DNA]</scope>
    <source>
        <strain evidence="2 3">DD2A</strain>
    </source>
</reference>
<keyword evidence="3" id="KW-1185">Reference proteome</keyword>
<dbReference type="CDD" id="cd00090">
    <property type="entry name" value="HTH_ARSR"/>
    <property type="match status" value="1"/>
</dbReference>
<dbReference type="InterPro" id="IPR000835">
    <property type="entry name" value="HTH_MarR-typ"/>
</dbReference>
<dbReference type="InterPro" id="IPR036390">
    <property type="entry name" value="WH_DNA-bd_sf"/>
</dbReference>
<dbReference type="InterPro" id="IPR001845">
    <property type="entry name" value="HTH_ArsR_DNA-bd_dom"/>
</dbReference>
<evidence type="ECO:0000313" key="2">
    <source>
        <dbReference type="EMBL" id="TXR52347.1"/>
    </source>
</evidence>